<reference evidence="3" key="1">
    <citation type="journal article" date="2021" name="Curr. Microbiol.">
        <title>Complete genome of nocamycin-producing strain Saccharothrix syringae NRRL B-16468 reveals the biosynthetic potential for secondary metabolites.</title>
        <authorList>
            <person name="Mo X."/>
            <person name="Yang S."/>
        </authorList>
    </citation>
    <scope>NUCLEOTIDE SEQUENCE [LARGE SCALE GENOMIC DNA]</scope>
    <source>
        <strain evidence="3">ATCC 51364 / DSM 43886 / JCM 6844 / KCTC 9398 / NBRC 14523 / NRRL B-16468 / INA 2240</strain>
    </source>
</reference>
<name>A0A5Q0H2S4_SACSY</name>
<protein>
    <submittedName>
        <fullName evidence="2">Uncharacterized protein</fullName>
    </submittedName>
</protein>
<dbReference type="AlphaFoldDB" id="A0A5Q0H2S4"/>
<feature type="compositionally biased region" description="Basic and acidic residues" evidence="1">
    <location>
        <begin position="96"/>
        <end position="111"/>
    </location>
</feature>
<evidence type="ECO:0000313" key="3">
    <source>
        <dbReference type="Proteomes" id="UP000325787"/>
    </source>
</evidence>
<dbReference type="RefSeq" id="WP_051767025.1">
    <property type="nucleotide sequence ID" value="NZ_CP034550.1"/>
</dbReference>
<feature type="region of interest" description="Disordered" evidence="1">
    <location>
        <begin position="86"/>
        <end position="111"/>
    </location>
</feature>
<evidence type="ECO:0000256" key="1">
    <source>
        <dbReference type="SAM" id="MobiDB-lite"/>
    </source>
</evidence>
<sequence length="111" mass="12338">MLTARAQAKVTGRETAAAGVIARLVALGATAPQDDVDPRRWLREALHAIGSRRVRHPGNYRYALRIGRTRGERTRTVIGMAIGRYPKPDLQLPFPDRGDRHQSADHRSHGP</sequence>
<keyword evidence="3" id="KW-1185">Reference proteome</keyword>
<gene>
    <name evidence="2" type="ORF">EKG83_26855</name>
</gene>
<dbReference type="Proteomes" id="UP000325787">
    <property type="component" value="Chromosome"/>
</dbReference>
<accession>A0A5Q0H2S4</accession>
<dbReference type="OrthoDB" id="3366835at2"/>
<evidence type="ECO:0000313" key="2">
    <source>
        <dbReference type="EMBL" id="QFZ20547.1"/>
    </source>
</evidence>
<dbReference type="EMBL" id="CP034550">
    <property type="protein sequence ID" value="QFZ20547.1"/>
    <property type="molecule type" value="Genomic_DNA"/>
</dbReference>
<dbReference type="KEGG" id="ssyi:EKG83_26855"/>
<proteinExistence type="predicted"/>
<organism evidence="2 3">
    <name type="scientific">Saccharothrix syringae</name>
    <name type="common">Nocardiopsis syringae</name>
    <dbReference type="NCBI Taxonomy" id="103733"/>
    <lineage>
        <taxon>Bacteria</taxon>
        <taxon>Bacillati</taxon>
        <taxon>Actinomycetota</taxon>
        <taxon>Actinomycetes</taxon>
        <taxon>Pseudonocardiales</taxon>
        <taxon>Pseudonocardiaceae</taxon>
        <taxon>Saccharothrix</taxon>
    </lineage>
</organism>